<dbReference type="Pfam" id="PF00027">
    <property type="entry name" value="cNMP_binding"/>
    <property type="match status" value="1"/>
</dbReference>
<dbReference type="InterPro" id="IPR012318">
    <property type="entry name" value="HTH_CRP"/>
</dbReference>
<dbReference type="InterPro" id="IPR014710">
    <property type="entry name" value="RmlC-like_jellyroll"/>
</dbReference>
<dbReference type="CDD" id="cd00038">
    <property type="entry name" value="CAP_ED"/>
    <property type="match status" value="1"/>
</dbReference>
<evidence type="ECO:0000256" key="1">
    <source>
        <dbReference type="ARBA" id="ARBA00023015"/>
    </source>
</evidence>
<name>A0A919WCJ7_9ACTN</name>
<comment type="caution">
    <text evidence="5">The sequence shown here is derived from an EMBL/GenBank/DDBJ whole genome shotgun (WGS) entry which is preliminary data.</text>
</comment>
<dbReference type="InterPro" id="IPR036390">
    <property type="entry name" value="WH_DNA-bd_sf"/>
</dbReference>
<evidence type="ECO:0000259" key="4">
    <source>
        <dbReference type="PROSITE" id="PS50042"/>
    </source>
</evidence>
<dbReference type="PANTHER" id="PTHR24567:SF74">
    <property type="entry name" value="HTH-TYPE TRANSCRIPTIONAL REGULATOR ARCR"/>
    <property type="match status" value="1"/>
</dbReference>
<dbReference type="EMBL" id="BOQN01000156">
    <property type="protein sequence ID" value="GIM97652.1"/>
    <property type="molecule type" value="Genomic_DNA"/>
</dbReference>
<organism evidence="5 6">
    <name type="scientific">Paractinoplanes toevensis</name>
    <dbReference type="NCBI Taxonomy" id="571911"/>
    <lineage>
        <taxon>Bacteria</taxon>
        <taxon>Bacillati</taxon>
        <taxon>Actinomycetota</taxon>
        <taxon>Actinomycetes</taxon>
        <taxon>Micromonosporales</taxon>
        <taxon>Micromonosporaceae</taxon>
        <taxon>Paractinoplanes</taxon>
    </lineage>
</organism>
<dbReference type="InterPro" id="IPR000595">
    <property type="entry name" value="cNMP-bd_dom"/>
</dbReference>
<dbReference type="InterPro" id="IPR018490">
    <property type="entry name" value="cNMP-bd_dom_sf"/>
</dbReference>
<dbReference type="Pfam" id="PF13545">
    <property type="entry name" value="HTH_Crp_2"/>
    <property type="match status" value="1"/>
</dbReference>
<dbReference type="GO" id="GO:0003700">
    <property type="term" value="F:DNA-binding transcription factor activity"/>
    <property type="evidence" value="ECO:0007669"/>
    <property type="project" value="TreeGrafter"/>
</dbReference>
<dbReference type="Gene3D" id="2.60.120.10">
    <property type="entry name" value="Jelly Rolls"/>
    <property type="match status" value="1"/>
</dbReference>
<dbReference type="Proteomes" id="UP000677082">
    <property type="component" value="Unassembled WGS sequence"/>
</dbReference>
<accession>A0A919WCJ7</accession>
<gene>
    <name evidence="5" type="ORF">Ato02nite_094450</name>
</gene>
<dbReference type="AlphaFoldDB" id="A0A919WCJ7"/>
<keyword evidence="6" id="KW-1185">Reference proteome</keyword>
<sequence>MGFIPALRALPSAKLEAVDRDSHPARFRAGAVIRPAGERASAVVLLLSGTVVATHTQPCGGEVWPDRWTGPAIVDKAAVLDGETPSTGLAAITAVTARLLPRIRFMRLLDEEQSVREHVLGQLAKDVMASRQRLSQAVTLPAVAQLAAWLVAQNPTDRVAWRGSQEQLARMLGRSRVTINRALARLTDTGAVRVTDQGIVVVDRSRLDVFSNDC</sequence>
<keyword evidence="3" id="KW-0804">Transcription</keyword>
<keyword evidence="2" id="KW-0238">DNA-binding</keyword>
<evidence type="ECO:0000256" key="3">
    <source>
        <dbReference type="ARBA" id="ARBA00023163"/>
    </source>
</evidence>
<dbReference type="SUPFAM" id="SSF51206">
    <property type="entry name" value="cAMP-binding domain-like"/>
    <property type="match status" value="1"/>
</dbReference>
<dbReference type="GO" id="GO:0003677">
    <property type="term" value="F:DNA binding"/>
    <property type="evidence" value="ECO:0007669"/>
    <property type="project" value="UniProtKB-KW"/>
</dbReference>
<evidence type="ECO:0000313" key="5">
    <source>
        <dbReference type="EMBL" id="GIM97652.1"/>
    </source>
</evidence>
<reference evidence="5 6" key="1">
    <citation type="submission" date="2021-03" db="EMBL/GenBank/DDBJ databases">
        <title>Whole genome shotgun sequence of Actinoplanes toevensis NBRC 105298.</title>
        <authorList>
            <person name="Komaki H."/>
            <person name="Tamura T."/>
        </authorList>
    </citation>
    <scope>NUCLEOTIDE SEQUENCE [LARGE SCALE GENOMIC DNA]</scope>
    <source>
        <strain evidence="5 6">NBRC 105298</strain>
    </source>
</reference>
<dbReference type="PROSITE" id="PS50042">
    <property type="entry name" value="CNMP_BINDING_3"/>
    <property type="match status" value="1"/>
</dbReference>
<dbReference type="SUPFAM" id="SSF46785">
    <property type="entry name" value="Winged helix' DNA-binding domain"/>
    <property type="match status" value="1"/>
</dbReference>
<dbReference type="GO" id="GO:0005829">
    <property type="term" value="C:cytosol"/>
    <property type="evidence" value="ECO:0007669"/>
    <property type="project" value="TreeGrafter"/>
</dbReference>
<evidence type="ECO:0000256" key="2">
    <source>
        <dbReference type="ARBA" id="ARBA00023125"/>
    </source>
</evidence>
<evidence type="ECO:0000313" key="6">
    <source>
        <dbReference type="Proteomes" id="UP000677082"/>
    </source>
</evidence>
<protein>
    <recommendedName>
        <fullName evidence="4">Cyclic nucleotide-binding domain-containing protein</fullName>
    </recommendedName>
</protein>
<feature type="domain" description="Cyclic nucleotide-binding" evidence="4">
    <location>
        <begin position="6"/>
        <end position="126"/>
    </location>
</feature>
<dbReference type="SMART" id="SM00100">
    <property type="entry name" value="cNMP"/>
    <property type="match status" value="1"/>
</dbReference>
<proteinExistence type="predicted"/>
<keyword evidence="1" id="KW-0805">Transcription regulation</keyword>
<dbReference type="InterPro" id="IPR050397">
    <property type="entry name" value="Env_Response_Regulators"/>
</dbReference>
<dbReference type="PANTHER" id="PTHR24567">
    <property type="entry name" value="CRP FAMILY TRANSCRIPTIONAL REGULATORY PROTEIN"/>
    <property type="match status" value="1"/>
</dbReference>